<reference evidence="1" key="2">
    <citation type="journal article" date="2022" name="New Phytol.">
        <title>Evolutionary transition to the ectomycorrhizal habit in the genomes of a hyperdiverse lineage of mushroom-forming fungi.</title>
        <authorList>
            <person name="Looney B."/>
            <person name="Miyauchi S."/>
            <person name="Morin E."/>
            <person name="Drula E."/>
            <person name="Courty P.E."/>
            <person name="Kohler A."/>
            <person name="Kuo A."/>
            <person name="LaButti K."/>
            <person name="Pangilinan J."/>
            <person name="Lipzen A."/>
            <person name="Riley R."/>
            <person name="Andreopoulos W."/>
            <person name="He G."/>
            <person name="Johnson J."/>
            <person name="Nolan M."/>
            <person name="Tritt A."/>
            <person name="Barry K.W."/>
            <person name="Grigoriev I.V."/>
            <person name="Nagy L.G."/>
            <person name="Hibbett D."/>
            <person name="Henrissat B."/>
            <person name="Matheny P.B."/>
            <person name="Labbe J."/>
            <person name="Martin F.M."/>
        </authorList>
    </citation>
    <scope>NUCLEOTIDE SEQUENCE</scope>
    <source>
        <strain evidence="1">EC-137</strain>
    </source>
</reference>
<sequence length="82" mass="9749">MPPPPPTLKHFILQARVLGLYRYAIRAARNIPDQAARKETIKWIRSEFERNRHIYDVSVIEEKLATGRRDLKQYFPATLPYR</sequence>
<comment type="caution">
    <text evidence="1">The sequence shown here is derived from an EMBL/GenBank/DDBJ whole genome shotgun (WGS) entry which is preliminary data.</text>
</comment>
<dbReference type="EMBL" id="MU273520">
    <property type="protein sequence ID" value="KAI0033439.1"/>
    <property type="molecule type" value="Genomic_DNA"/>
</dbReference>
<evidence type="ECO:0000313" key="2">
    <source>
        <dbReference type="Proteomes" id="UP000814128"/>
    </source>
</evidence>
<evidence type="ECO:0000313" key="1">
    <source>
        <dbReference type="EMBL" id="KAI0033439.1"/>
    </source>
</evidence>
<dbReference type="Proteomes" id="UP000814128">
    <property type="component" value="Unassembled WGS sequence"/>
</dbReference>
<keyword evidence="2" id="KW-1185">Reference proteome</keyword>
<reference evidence="1" key="1">
    <citation type="submission" date="2021-02" db="EMBL/GenBank/DDBJ databases">
        <authorList>
            <consortium name="DOE Joint Genome Institute"/>
            <person name="Ahrendt S."/>
            <person name="Looney B.P."/>
            <person name="Miyauchi S."/>
            <person name="Morin E."/>
            <person name="Drula E."/>
            <person name="Courty P.E."/>
            <person name="Chicoki N."/>
            <person name="Fauchery L."/>
            <person name="Kohler A."/>
            <person name="Kuo A."/>
            <person name="Labutti K."/>
            <person name="Pangilinan J."/>
            <person name="Lipzen A."/>
            <person name="Riley R."/>
            <person name="Andreopoulos W."/>
            <person name="He G."/>
            <person name="Johnson J."/>
            <person name="Barry K.W."/>
            <person name="Grigoriev I.V."/>
            <person name="Nagy L."/>
            <person name="Hibbett D."/>
            <person name="Henrissat B."/>
            <person name="Matheny P.B."/>
            <person name="Labbe J."/>
            <person name="Martin F."/>
        </authorList>
    </citation>
    <scope>NUCLEOTIDE SEQUENCE</scope>
    <source>
        <strain evidence="1">EC-137</strain>
    </source>
</reference>
<name>A0ACB8QNI6_9AGAM</name>
<gene>
    <name evidence="1" type="ORF">K488DRAFT_47741</name>
</gene>
<proteinExistence type="predicted"/>
<protein>
    <submittedName>
        <fullName evidence="1">Complex 1 protein-domain-containing protein</fullName>
    </submittedName>
</protein>
<organism evidence="1 2">
    <name type="scientific">Vararia minispora EC-137</name>
    <dbReference type="NCBI Taxonomy" id="1314806"/>
    <lineage>
        <taxon>Eukaryota</taxon>
        <taxon>Fungi</taxon>
        <taxon>Dikarya</taxon>
        <taxon>Basidiomycota</taxon>
        <taxon>Agaricomycotina</taxon>
        <taxon>Agaricomycetes</taxon>
        <taxon>Russulales</taxon>
        <taxon>Lachnocladiaceae</taxon>
        <taxon>Vararia</taxon>
    </lineage>
</organism>
<accession>A0ACB8QNI6</accession>